<keyword evidence="3" id="KW-1185">Reference proteome</keyword>
<dbReference type="InterPro" id="IPR008996">
    <property type="entry name" value="IL1/FGF"/>
</dbReference>
<gene>
    <name evidence="2" type="ORF">GBAR_LOCUS23793</name>
</gene>
<feature type="compositionally biased region" description="Low complexity" evidence="1">
    <location>
        <begin position="233"/>
        <end position="243"/>
    </location>
</feature>
<feature type="compositionally biased region" description="Polar residues" evidence="1">
    <location>
        <begin position="26"/>
        <end position="37"/>
    </location>
</feature>
<feature type="region of interest" description="Disordered" evidence="1">
    <location>
        <begin position="1"/>
        <end position="299"/>
    </location>
</feature>
<comment type="caution">
    <text evidence="2">The sequence shown here is derived from an EMBL/GenBank/DDBJ whole genome shotgun (WGS) entry which is preliminary data.</text>
</comment>
<dbReference type="SUPFAM" id="SSF50353">
    <property type="entry name" value="Cytokine"/>
    <property type="match status" value="2"/>
</dbReference>
<feature type="compositionally biased region" description="Pro residues" evidence="1">
    <location>
        <begin position="244"/>
        <end position="255"/>
    </location>
</feature>
<evidence type="ECO:0000313" key="2">
    <source>
        <dbReference type="EMBL" id="CAI8042894.1"/>
    </source>
</evidence>
<feature type="region of interest" description="Disordered" evidence="1">
    <location>
        <begin position="695"/>
        <end position="724"/>
    </location>
</feature>
<dbReference type="Gene3D" id="2.80.10.50">
    <property type="match status" value="2"/>
</dbReference>
<feature type="compositionally biased region" description="Basic and acidic residues" evidence="1">
    <location>
        <begin position="92"/>
        <end position="105"/>
    </location>
</feature>
<reference evidence="2" key="1">
    <citation type="submission" date="2023-03" db="EMBL/GenBank/DDBJ databases">
        <authorList>
            <person name="Steffen K."/>
            <person name="Cardenas P."/>
        </authorList>
    </citation>
    <scope>NUCLEOTIDE SEQUENCE</scope>
</reference>
<feature type="compositionally biased region" description="Low complexity" evidence="1">
    <location>
        <begin position="1"/>
        <end position="10"/>
    </location>
</feature>
<evidence type="ECO:0000313" key="3">
    <source>
        <dbReference type="Proteomes" id="UP001174909"/>
    </source>
</evidence>
<feature type="compositionally biased region" description="Basic and acidic residues" evidence="1">
    <location>
        <begin position="54"/>
        <end position="65"/>
    </location>
</feature>
<accession>A0AA35X3M3</accession>
<dbReference type="AlphaFoldDB" id="A0AA35X3M3"/>
<dbReference type="Proteomes" id="UP001174909">
    <property type="component" value="Unassembled WGS sequence"/>
</dbReference>
<feature type="compositionally biased region" description="Acidic residues" evidence="1">
    <location>
        <begin position="273"/>
        <end position="299"/>
    </location>
</feature>
<organism evidence="2 3">
    <name type="scientific">Geodia barretti</name>
    <name type="common">Barrett's horny sponge</name>
    <dbReference type="NCBI Taxonomy" id="519541"/>
    <lineage>
        <taxon>Eukaryota</taxon>
        <taxon>Metazoa</taxon>
        <taxon>Porifera</taxon>
        <taxon>Demospongiae</taxon>
        <taxon>Heteroscleromorpha</taxon>
        <taxon>Tetractinellida</taxon>
        <taxon>Astrophorina</taxon>
        <taxon>Geodiidae</taxon>
        <taxon>Geodia</taxon>
    </lineage>
</organism>
<protein>
    <submittedName>
        <fullName evidence="2">Uncharacterized protein</fullName>
    </submittedName>
</protein>
<sequence length="724" mass="77295">MGNLCECLEQQPPPEERKKKDHKTRLSAQQLLESTENPAGAAGGTEGGTKKKSSKTEDGGEKEEPAAEAVQGERTGGDGETAKTEAGTQEEEPAKVEEAQVETHGDPAAAETKPDGDDGEEKETPAPAGTGNDDQQPLLAAEETAEPPERRQSSSSSSSSSSSDKEEKDNTDGVEEVPTLPTSLAGEADQSGLEAEPQPPQPTEPSPPPAQPEVVIVVQQTEPEPSPPPPAQPEVVIVVQQTEPDPPVDPQPEPSQQPDAVTEKESGEAAVQQEEEVDGDEDEEEEEGGEVDSSGDEEEDTVLVAGGSRLMRAFVDGCQINLTSLSSSQSLRIIDDGSVNAKGGFGKKATFTVHVKGVRKVALQNVKDPEKWLQVKDDELSGNGTGDEHCHFNLSEHCGYVVFEPVLAQGTHVGVREKGDVKKPSHTGTRKHARFTPIMKIKGLTGDSQLLAPFTNGRKVCLTSRASGKSLRIVEKLVNGLGGRGEKASFFVHVRRSDVIALQNVKDPQAWLRIRDSRLEGNGKGGRFCEFRVEESDGHVTLESVAAPGHYVGIDSEGSVTVPPETDPSSQAAHFTPNIKLQKAGGGELLSRFTDENVVVLESRASGNTLRFREGAVEGVGGHGALAQFIVHVKKPGIVALQNKKEPKQWLRIINGELNSKGKGGTLCHWSVQEVEDHVVLESVRFPGQHVGVRESGEVKKPSHTGKGKHAQFTPIVIGEDEAD</sequence>
<feature type="compositionally biased region" description="Low complexity" evidence="1">
    <location>
        <begin position="153"/>
        <end position="162"/>
    </location>
</feature>
<evidence type="ECO:0000256" key="1">
    <source>
        <dbReference type="SAM" id="MobiDB-lite"/>
    </source>
</evidence>
<dbReference type="EMBL" id="CASHTH010003290">
    <property type="protein sequence ID" value="CAI8042894.1"/>
    <property type="molecule type" value="Genomic_DNA"/>
</dbReference>
<proteinExistence type="predicted"/>
<name>A0AA35X3M3_GEOBA</name>
<feature type="compositionally biased region" description="Pro residues" evidence="1">
    <location>
        <begin position="197"/>
        <end position="211"/>
    </location>
</feature>